<keyword evidence="3 6" id="KW-0731">Sigma factor</keyword>
<dbReference type="Proteomes" id="UP000757890">
    <property type="component" value="Unassembled WGS sequence"/>
</dbReference>
<dbReference type="SUPFAM" id="SSF88659">
    <property type="entry name" value="Sigma3 and sigma4 domains of RNA polymerase sigma factors"/>
    <property type="match status" value="1"/>
</dbReference>
<dbReference type="GO" id="GO:0003677">
    <property type="term" value="F:DNA binding"/>
    <property type="evidence" value="ECO:0007669"/>
    <property type="project" value="UniProtKB-KW"/>
</dbReference>
<dbReference type="Gene3D" id="1.20.120.1810">
    <property type="match status" value="1"/>
</dbReference>
<evidence type="ECO:0000256" key="2">
    <source>
        <dbReference type="ARBA" id="ARBA00023015"/>
    </source>
</evidence>
<dbReference type="InterPro" id="IPR013325">
    <property type="entry name" value="RNA_pol_sigma_r2"/>
</dbReference>
<dbReference type="RefSeq" id="WP_022027189.1">
    <property type="nucleotide sequence ID" value="NZ_CAJPSS010000003.1"/>
</dbReference>
<evidence type="ECO:0000256" key="1">
    <source>
        <dbReference type="ARBA" id="ARBA00007788"/>
    </source>
</evidence>
<dbReference type="InterPro" id="IPR014284">
    <property type="entry name" value="RNA_pol_sigma-70_dom"/>
</dbReference>
<evidence type="ECO:0000313" key="8">
    <source>
        <dbReference type="Proteomes" id="UP000757890"/>
    </source>
</evidence>
<dbReference type="AlphaFoldDB" id="A0A6L6TMK4"/>
<reference evidence="7" key="1">
    <citation type="submission" date="2020-04" db="EMBL/GenBank/DDBJ databases">
        <title>Deep metagenomics examines the oral microbiome during advanced dental caries in children, revealing novel taxa and co-occurrences with host molecules.</title>
        <authorList>
            <person name="Baker J.L."/>
            <person name="Morton J.T."/>
            <person name="Dinis M."/>
            <person name="Alvarez R."/>
            <person name="Tran N.C."/>
            <person name="Knight R."/>
            <person name="Edlund A."/>
        </authorList>
    </citation>
    <scope>NUCLEOTIDE SEQUENCE</scope>
    <source>
        <strain evidence="7">JCVI_32_bin.14</strain>
    </source>
</reference>
<dbReference type="PROSITE" id="PS00715">
    <property type="entry name" value="SIGMA70_1"/>
    <property type="match status" value="1"/>
</dbReference>
<protein>
    <recommendedName>
        <fullName evidence="6">RNA polymerase sigma factor</fullName>
    </recommendedName>
</protein>
<proteinExistence type="inferred from homology"/>
<dbReference type="InterPro" id="IPR000943">
    <property type="entry name" value="RNA_pol_sigma70"/>
</dbReference>
<evidence type="ECO:0000256" key="4">
    <source>
        <dbReference type="ARBA" id="ARBA00023125"/>
    </source>
</evidence>
<dbReference type="PROSITE" id="PS00716">
    <property type="entry name" value="SIGMA70_2"/>
    <property type="match status" value="1"/>
</dbReference>
<dbReference type="Pfam" id="PF04545">
    <property type="entry name" value="Sigma70_r4"/>
    <property type="match status" value="1"/>
</dbReference>
<comment type="similarity">
    <text evidence="1 6">Belongs to the sigma-70 factor family.</text>
</comment>
<evidence type="ECO:0000313" key="7">
    <source>
        <dbReference type="EMBL" id="MBF1128594.1"/>
    </source>
</evidence>
<evidence type="ECO:0000256" key="5">
    <source>
        <dbReference type="ARBA" id="ARBA00023163"/>
    </source>
</evidence>
<keyword evidence="4 6" id="KW-0238">DNA-binding</keyword>
<dbReference type="Pfam" id="PF04542">
    <property type="entry name" value="Sigma70_r2"/>
    <property type="match status" value="1"/>
</dbReference>
<comment type="caution">
    <text evidence="7">The sequence shown here is derived from an EMBL/GenBank/DDBJ whole genome shotgun (WGS) entry which is preliminary data.</text>
</comment>
<comment type="function">
    <text evidence="6">Sigma factors are initiation factors that promote the attachment of RNA polymerase to specific initiation sites and are then released.</text>
</comment>
<sequence length="205" mass="23783">MLSEYISSLPKEGKLSREEEARLWDAYKNEGELEARQKLIEHYQLLVFKEATKYPVQETVLLDLIQEGTVGLMEAAEKFDIEQGVAFSLYAIHRIRGRMLDFLRKGQNDILMGEEQEEKLFTLQVAPDTAFEITDRNSLHSAVSMAVNRLPMKEQDVIRSVYLKEKTVAETANEMDVSTAYVYRLEKRGIHRLRGMLSKLMHERK</sequence>
<dbReference type="InterPro" id="IPR013324">
    <property type="entry name" value="RNA_pol_sigma_r3/r4-like"/>
</dbReference>
<keyword evidence="2 6" id="KW-0805">Transcription regulation</keyword>
<gene>
    <name evidence="7" type="ORF">HXL70_00890</name>
</gene>
<name>A0A6L6TMK4_9FIRM</name>
<dbReference type="SUPFAM" id="SSF88946">
    <property type="entry name" value="Sigma2 domain of RNA polymerase sigma factors"/>
    <property type="match status" value="1"/>
</dbReference>
<organism evidence="7 8">
    <name type="scientific">Dialister invisus</name>
    <dbReference type="NCBI Taxonomy" id="218538"/>
    <lineage>
        <taxon>Bacteria</taxon>
        <taxon>Bacillati</taxon>
        <taxon>Bacillota</taxon>
        <taxon>Negativicutes</taxon>
        <taxon>Veillonellales</taxon>
        <taxon>Veillonellaceae</taxon>
        <taxon>Dialister</taxon>
    </lineage>
</organism>
<dbReference type="GO" id="GO:0016987">
    <property type="term" value="F:sigma factor activity"/>
    <property type="evidence" value="ECO:0007669"/>
    <property type="project" value="UniProtKB-KW"/>
</dbReference>
<dbReference type="InterPro" id="IPR036388">
    <property type="entry name" value="WH-like_DNA-bd_sf"/>
</dbReference>
<dbReference type="PANTHER" id="PTHR30376:SF3">
    <property type="entry name" value="RNA POLYMERASE SIGMA FACTOR RPOH"/>
    <property type="match status" value="1"/>
</dbReference>
<evidence type="ECO:0000256" key="3">
    <source>
        <dbReference type="ARBA" id="ARBA00023082"/>
    </source>
</evidence>
<dbReference type="PANTHER" id="PTHR30376">
    <property type="entry name" value="SIGMA FACTOR RPOH HEAT SHOCK RELATED"/>
    <property type="match status" value="1"/>
</dbReference>
<keyword evidence="5 6" id="KW-0804">Transcription</keyword>
<dbReference type="InterPro" id="IPR007630">
    <property type="entry name" value="RNA_pol_sigma70_r4"/>
</dbReference>
<dbReference type="GO" id="GO:0006352">
    <property type="term" value="P:DNA-templated transcription initiation"/>
    <property type="evidence" value="ECO:0007669"/>
    <property type="project" value="InterPro"/>
</dbReference>
<dbReference type="InterPro" id="IPR050813">
    <property type="entry name" value="Sigma-70_Factor"/>
</dbReference>
<dbReference type="PRINTS" id="PR00046">
    <property type="entry name" value="SIGMA70FCT"/>
</dbReference>
<accession>A0A6L6TMK4</accession>
<dbReference type="NCBIfam" id="TIGR02937">
    <property type="entry name" value="sigma70-ECF"/>
    <property type="match status" value="1"/>
</dbReference>
<dbReference type="Gene3D" id="1.10.10.10">
    <property type="entry name" value="Winged helix-like DNA-binding domain superfamily/Winged helix DNA-binding domain"/>
    <property type="match status" value="1"/>
</dbReference>
<dbReference type="InterPro" id="IPR007627">
    <property type="entry name" value="RNA_pol_sigma70_r2"/>
</dbReference>
<evidence type="ECO:0000256" key="6">
    <source>
        <dbReference type="RuleBase" id="RU362124"/>
    </source>
</evidence>
<dbReference type="EMBL" id="JABZMK010000001">
    <property type="protein sequence ID" value="MBF1128594.1"/>
    <property type="molecule type" value="Genomic_DNA"/>
</dbReference>